<evidence type="ECO:0000313" key="6">
    <source>
        <dbReference type="Proteomes" id="UP000013117"/>
    </source>
</evidence>
<dbReference type="PROSITE" id="PS50991">
    <property type="entry name" value="PYR_CT"/>
    <property type="match status" value="1"/>
</dbReference>
<comment type="caution">
    <text evidence="5">The sequence shown here is derived from an EMBL/GenBank/DDBJ whole genome shotgun (WGS) entry which is preliminary data.</text>
</comment>
<dbReference type="GO" id="GO:0004419">
    <property type="term" value="F:hydroxymethylglutaryl-CoA lyase activity"/>
    <property type="evidence" value="ECO:0007669"/>
    <property type="project" value="TreeGrafter"/>
</dbReference>
<evidence type="ECO:0000256" key="3">
    <source>
        <dbReference type="ARBA" id="ARBA00023239"/>
    </source>
</evidence>
<proteinExistence type="inferred from homology"/>
<dbReference type="InterPro" id="IPR000891">
    <property type="entry name" value="PYR_CT"/>
</dbReference>
<dbReference type="GO" id="GO:0006552">
    <property type="term" value="P:L-leucine catabolic process"/>
    <property type="evidence" value="ECO:0007669"/>
    <property type="project" value="TreeGrafter"/>
</dbReference>
<name>N8ZP28_9GAMM</name>
<dbReference type="GO" id="GO:0046951">
    <property type="term" value="P:ketone body biosynthetic process"/>
    <property type="evidence" value="ECO:0007669"/>
    <property type="project" value="TreeGrafter"/>
</dbReference>
<evidence type="ECO:0000256" key="1">
    <source>
        <dbReference type="ARBA" id="ARBA00009405"/>
    </source>
</evidence>
<dbReference type="EMBL" id="APPN01000069">
    <property type="protein sequence ID" value="ENV33503.1"/>
    <property type="molecule type" value="Genomic_DNA"/>
</dbReference>
<dbReference type="Proteomes" id="UP000013117">
    <property type="component" value="Unassembled WGS sequence"/>
</dbReference>
<dbReference type="GO" id="GO:0046872">
    <property type="term" value="F:metal ion binding"/>
    <property type="evidence" value="ECO:0007669"/>
    <property type="project" value="UniProtKB-KW"/>
</dbReference>
<accession>N8ZP28</accession>
<evidence type="ECO:0000259" key="4">
    <source>
        <dbReference type="PROSITE" id="PS50991"/>
    </source>
</evidence>
<dbReference type="FunFam" id="3.20.20.70:FF:000071">
    <property type="entry name" value="Hydroxymethylglutaryl-CoA lyase"/>
    <property type="match status" value="1"/>
</dbReference>
<comment type="similarity">
    <text evidence="1">Belongs to the HMG-CoA lyase family.</text>
</comment>
<dbReference type="STRING" id="202952.GCA_000747725_01339"/>
<dbReference type="eggNOG" id="COG0119">
    <property type="taxonomic scope" value="Bacteria"/>
</dbReference>
<dbReference type="PATRIC" id="fig|1120926.3.peg.2454"/>
<dbReference type="AlphaFoldDB" id="N8ZP28"/>
<dbReference type="InterPro" id="IPR043594">
    <property type="entry name" value="HMGL"/>
</dbReference>
<keyword evidence="3" id="KW-0456">Lyase</keyword>
<dbReference type="PANTHER" id="PTHR42738">
    <property type="entry name" value="HYDROXYMETHYLGLUTARYL-COA LYASE"/>
    <property type="match status" value="1"/>
</dbReference>
<dbReference type="InterPro" id="IPR013785">
    <property type="entry name" value="Aldolase_TIM"/>
</dbReference>
<dbReference type="CDD" id="cd07938">
    <property type="entry name" value="DRE_TIM_HMGL"/>
    <property type="match status" value="1"/>
</dbReference>
<keyword evidence="2" id="KW-0479">Metal-binding</keyword>
<organism evidence="5 6">
    <name type="scientific">Acinetobacter gerneri DSM 14967 = CIP 107464 = MTCC 9824</name>
    <dbReference type="NCBI Taxonomy" id="1120926"/>
    <lineage>
        <taxon>Bacteria</taxon>
        <taxon>Pseudomonadati</taxon>
        <taxon>Pseudomonadota</taxon>
        <taxon>Gammaproteobacteria</taxon>
        <taxon>Moraxellales</taxon>
        <taxon>Moraxellaceae</taxon>
        <taxon>Acinetobacter</taxon>
    </lineage>
</organism>
<keyword evidence="6" id="KW-1185">Reference proteome</keyword>
<dbReference type="SUPFAM" id="SSF51569">
    <property type="entry name" value="Aldolase"/>
    <property type="match status" value="1"/>
</dbReference>
<feature type="domain" description="Pyruvate carboxyltransferase" evidence="4">
    <location>
        <begin position="6"/>
        <end position="274"/>
    </location>
</feature>
<dbReference type="Pfam" id="PF00682">
    <property type="entry name" value="HMGL-like"/>
    <property type="match status" value="1"/>
</dbReference>
<dbReference type="NCBIfam" id="NF004283">
    <property type="entry name" value="PRK05692.1"/>
    <property type="match status" value="1"/>
</dbReference>
<evidence type="ECO:0000256" key="2">
    <source>
        <dbReference type="ARBA" id="ARBA00022723"/>
    </source>
</evidence>
<evidence type="ECO:0000313" key="5">
    <source>
        <dbReference type="EMBL" id="ENV33503.1"/>
    </source>
</evidence>
<dbReference type="PANTHER" id="PTHR42738:SF7">
    <property type="entry name" value="HYDROXYMETHYLGLUTARYL-COA LYASE"/>
    <property type="match status" value="1"/>
</dbReference>
<sequence length="313" mass="33897">MIMERIYITDVAPRDGLQNQSVAVSTEDKFTLISKLVEAGIENAEVTSFVSPKAVPMMSDAAELFPKVQGAFPQLNSFVLVPNLKGLEKAHEAGVKEVAFVLCATEMMNQKNINMSLAQAIESTLQLIEESKRLNIRSRTYISVAFDCPYEGETPLPRVVELAKKVYEAGTDQIVIADTIGSAAPAQVTERLNAILKYIPAEKIVIHLHDTRGMAVANAWAALQCGIRWFDASVGGIGGCPFAPGAAGNMATEDLVLMAEQSGFDTGISLEKLLYAVDHAQQVLDKTLGGGSIKWLRQNVRATTTLNPKTLNF</sequence>
<dbReference type="Gene3D" id="3.20.20.70">
    <property type="entry name" value="Aldolase class I"/>
    <property type="match status" value="1"/>
</dbReference>
<gene>
    <name evidence="5" type="ORF">F960_02537</name>
</gene>
<protein>
    <recommendedName>
        <fullName evidence="4">Pyruvate carboxyltransferase domain-containing protein</fullName>
    </recommendedName>
</protein>
<reference evidence="5 6" key="1">
    <citation type="submission" date="2013-02" db="EMBL/GenBank/DDBJ databases">
        <title>The Genome Sequence of Acinetobacter gerneri CIP 107464.</title>
        <authorList>
            <consortium name="The Broad Institute Genome Sequencing Platform"/>
            <consortium name="The Broad Institute Genome Sequencing Center for Infectious Disease"/>
            <person name="Cerqueira G."/>
            <person name="Feldgarden M."/>
            <person name="Courvalin P."/>
            <person name="Perichon B."/>
            <person name="Grillot-Courvalin C."/>
            <person name="Clermont D."/>
            <person name="Rocha E."/>
            <person name="Yoon E.-J."/>
            <person name="Nemec A."/>
            <person name="Walker B."/>
            <person name="Young S.K."/>
            <person name="Zeng Q."/>
            <person name="Gargeya S."/>
            <person name="Fitzgerald M."/>
            <person name="Haas B."/>
            <person name="Abouelleil A."/>
            <person name="Alvarado L."/>
            <person name="Arachchi H.M."/>
            <person name="Berlin A.M."/>
            <person name="Chapman S.B."/>
            <person name="Dewar J."/>
            <person name="Goldberg J."/>
            <person name="Griggs A."/>
            <person name="Gujja S."/>
            <person name="Hansen M."/>
            <person name="Howarth C."/>
            <person name="Imamovic A."/>
            <person name="Larimer J."/>
            <person name="McCowan C."/>
            <person name="Murphy C."/>
            <person name="Neiman D."/>
            <person name="Pearson M."/>
            <person name="Priest M."/>
            <person name="Roberts A."/>
            <person name="Saif S."/>
            <person name="Shea T."/>
            <person name="Sisk P."/>
            <person name="Sykes S."/>
            <person name="Wortman J."/>
            <person name="Nusbaum C."/>
            <person name="Birren B."/>
        </authorList>
    </citation>
    <scope>NUCLEOTIDE SEQUENCE [LARGE SCALE GENOMIC DNA]</scope>
    <source>
        <strain evidence="5 6">CIP 107464</strain>
    </source>
</reference>
<dbReference type="HOGENOM" id="CLU_022138_3_2_6"/>